<evidence type="ECO:0000313" key="7">
    <source>
        <dbReference type="EMBL" id="SJZ72733.1"/>
    </source>
</evidence>
<reference evidence="8" key="1">
    <citation type="submission" date="2017-02" db="EMBL/GenBank/DDBJ databases">
        <authorList>
            <person name="Varghese N."/>
            <person name="Submissions S."/>
        </authorList>
    </citation>
    <scope>NUCLEOTIDE SEQUENCE [LARGE SCALE GENOMIC DNA]</scope>
    <source>
        <strain evidence="8">ATCC 51356</strain>
    </source>
</reference>
<dbReference type="PANTHER" id="PTHR33507:SF3">
    <property type="entry name" value="INNER MEMBRANE PROTEIN YBBJ"/>
    <property type="match status" value="1"/>
</dbReference>
<dbReference type="GO" id="GO:0006508">
    <property type="term" value="P:proteolysis"/>
    <property type="evidence" value="ECO:0007669"/>
    <property type="project" value="UniProtKB-KW"/>
</dbReference>
<dbReference type="Gene3D" id="2.40.50.140">
    <property type="entry name" value="Nucleic acid-binding proteins"/>
    <property type="match status" value="1"/>
</dbReference>
<feature type="transmembrane region" description="Helical" evidence="5">
    <location>
        <begin position="45"/>
        <end position="68"/>
    </location>
</feature>
<organism evidence="7 8">
    <name type="scientific">Porphyromonas circumdentaria</name>
    <dbReference type="NCBI Taxonomy" id="29524"/>
    <lineage>
        <taxon>Bacteria</taxon>
        <taxon>Pseudomonadati</taxon>
        <taxon>Bacteroidota</taxon>
        <taxon>Bacteroidia</taxon>
        <taxon>Bacteroidales</taxon>
        <taxon>Porphyromonadaceae</taxon>
        <taxon>Porphyromonas</taxon>
    </lineage>
</organism>
<keyword evidence="3 5" id="KW-1133">Transmembrane helix</keyword>
<evidence type="ECO:0000259" key="6">
    <source>
        <dbReference type="Pfam" id="PF01957"/>
    </source>
</evidence>
<keyword evidence="7" id="KW-0645">Protease</keyword>
<gene>
    <name evidence="7" type="ORF">SAMN02745171_00970</name>
</gene>
<dbReference type="OrthoDB" id="1119931at2"/>
<accession>A0A1T4N0C8</accession>
<dbReference type="GO" id="GO:0008233">
    <property type="term" value="F:peptidase activity"/>
    <property type="evidence" value="ECO:0007669"/>
    <property type="project" value="UniProtKB-KW"/>
</dbReference>
<keyword evidence="4 5" id="KW-0472">Membrane</keyword>
<keyword evidence="7" id="KW-0378">Hydrolase</keyword>
<keyword evidence="2 5" id="KW-0812">Transmembrane</keyword>
<name>A0A1T4N0C8_9PORP</name>
<dbReference type="STRING" id="29524.SAMN02745171_00970"/>
<evidence type="ECO:0000256" key="3">
    <source>
        <dbReference type="ARBA" id="ARBA00022989"/>
    </source>
</evidence>
<dbReference type="GO" id="GO:0005886">
    <property type="term" value="C:plasma membrane"/>
    <property type="evidence" value="ECO:0007669"/>
    <property type="project" value="TreeGrafter"/>
</dbReference>
<keyword evidence="8" id="KW-1185">Reference proteome</keyword>
<comment type="subcellular location">
    <subcellularLocation>
        <location evidence="1">Membrane</location>
        <topology evidence="1">Multi-pass membrane protein</topology>
    </subcellularLocation>
</comment>
<evidence type="ECO:0000256" key="5">
    <source>
        <dbReference type="SAM" id="Phobius"/>
    </source>
</evidence>
<evidence type="ECO:0000256" key="4">
    <source>
        <dbReference type="ARBA" id="ARBA00023136"/>
    </source>
</evidence>
<dbReference type="AlphaFoldDB" id="A0A1T4N0C8"/>
<dbReference type="PANTHER" id="PTHR33507">
    <property type="entry name" value="INNER MEMBRANE PROTEIN YBBJ"/>
    <property type="match status" value="1"/>
</dbReference>
<protein>
    <submittedName>
        <fullName evidence="7">Membrane protein implicated in regulation of membrane protease activity</fullName>
    </submittedName>
</protein>
<dbReference type="SUPFAM" id="SSF141322">
    <property type="entry name" value="NfeD domain-like"/>
    <property type="match status" value="1"/>
</dbReference>
<dbReference type="InterPro" id="IPR002810">
    <property type="entry name" value="NfeD-like_C"/>
</dbReference>
<evidence type="ECO:0000313" key="8">
    <source>
        <dbReference type="Proteomes" id="UP000190121"/>
    </source>
</evidence>
<evidence type="ECO:0000256" key="1">
    <source>
        <dbReference type="ARBA" id="ARBA00004141"/>
    </source>
</evidence>
<proteinExistence type="predicted"/>
<evidence type="ECO:0000256" key="2">
    <source>
        <dbReference type="ARBA" id="ARBA00022692"/>
    </source>
</evidence>
<dbReference type="EMBL" id="FUXE01000008">
    <property type="protein sequence ID" value="SJZ72733.1"/>
    <property type="molecule type" value="Genomic_DNA"/>
</dbReference>
<dbReference type="InterPro" id="IPR012340">
    <property type="entry name" value="NA-bd_OB-fold"/>
</dbReference>
<sequence>MNVTLIWFIAGLVLFLLELLTPGFVLACFGVGCLLACIPSFFGGGILLQTLFFAGGSLLSLFLLRPLLNKSKKSKSRPTGIEALTGRMGRVVRAIDGNKKEGRVAVDGDEWLAISSEPDTYIQKGARVEIVGHDSIILIVRPSEQ</sequence>
<dbReference type="RefSeq" id="WP_078736898.1">
    <property type="nucleotide sequence ID" value="NZ_FUXE01000008.1"/>
</dbReference>
<feature type="domain" description="NfeD-like C-terminal" evidence="6">
    <location>
        <begin position="82"/>
        <end position="142"/>
    </location>
</feature>
<dbReference type="InterPro" id="IPR052165">
    <property type="entry name" value="Membrane_assoc_protease"/>
</dbReference>
<dbReference type="Pfam" id="PF01957">
    <property type="entry name" value="NfeD"/>
    <property type="match status" value="1"/>
</dbReference>
<dbReference type="Proteomes" id="UP000190121">
    <property type="component" value="Unassembled WGS sequence"/>
</dbReference>